<dbReference type="InterPro" id="IPR009057">
    <property type="entry name" value="Homeodomain-like_sf"/>
</dbReference>
<dbReference type="InterPro" id="IPR036271">
    <property type="entry name" value="Tet_transcr_reg_TetR-rel_C_sf"/>
</dbReference>
<dbReference type="SUPFAM" id="SSF48498">
    <property type="entry name" value="Tetracyclin repressor-like, C-terminal domain"/>
    <property type="match status" value="1"/>
</dbReference>
<sequence length="207" mass="22256">MNSHQDGSVAQPDSLVNADRPKSLRVDAQRNRARILDAAHAVFAAEGLSVRIEEIARHAGVGIGTVYRNFPTKELLFEAVIHRYQQKLVEEAESLLDFDDPGEAFFQYISRVIEEGAANKALTAAVSGTEIDMKAVATGISDQLLDVLSKLLECAQQSGSVRADIGAEQVKALIVGTLLAMEQSAGQADRSVVIVSVICDGLRARPD</sequence>
<gene>
    <name evidence="6" type="ORF">E1757_28870</name>
</gene>
<dbReference type="PRINTS" id="PR00455">
    <property type="entry name" value="HTHTETR"/>
</dbReference>
<reference evidence="6 7" key="1">
    <citation type="submission" date="2019-03" db="EMBL/GenBank/DDBJ databases">
        <title>This is whole genome sequence of Paenibacillus sp MS74 strain.</title>
        <authorList>
            <person name="Trinh H.N."/>
        </authorList>
    </citation>
    <scope>NUCLEOTIDE SEQUENCE [LARGE SCALE GENOMIC DNA]</scope>
    <source>
        <strain evidence="6 7">MS74</strain>
    </source>
</reference>
<dbReference type="Gene3D" id="1.10.357.10">
    <property type="entry name" value="Tetracycline Repressor, domain 2"/>
    <property type="match status" value="1"/>
</dbReference>
<dbReference type="PROSITE" id="PS50977">
    <property type="entry name" value="HTH_TETR_2"/>
    <property type="match status" value="1"/>
</dbReference>
<name>A0A4R5KF79_9BACL</name>
<evidence type="ECO:0000256" key="2">
    <source>
        <dbReference type="ARBA" id="ARBA00023125"/>
    </source>
</evidence>
<dbReference type="InterPro" id="IPR049445">
    <property type="entry name" value="TetR_SbtR-like_C"/>
</dbReference>
<evidence type="ECO:0000256" key="3">
    <source>
        <dbReference type="ARBA" id="ARBA00023163"/>
    </source>
</evidence>
<evidence type="ECO:0000313" key="6">
    <source>
        <dbReference type="EMBL" id="TDF92820.1"/>
    </source>
</evidence>
<protein>
    <submittedName>
        <fullName evidence="6">TetR/AcrR family transcriptional regulator</fullName>
    </submittedName>
</protein>
<keyword evidence="7" id="KW-1185">Reference proteome</keyword>
<dbReference type="InterPro" id="IPR050109">
    <property type="entry name" value="HTH-type_TetR-like_transc_reg"/>
</dbReference>
<proteinExistence type="predicted"/>
<dbReference type="Pfam" id="PF21597">
    <property type="entry name" value="TetR_C_43"/>
    <property type="match status" value="1"/>
</dbReference>
<evidence type="ECO:0000313" key="7">
    <source>
        <dbReference type="Proteomes" id="UP000295636"/>
    </source>
</evidence>
<dbReference type="SUPFAM" id="SSF46689">
    <property type="entry name" value="Homeodomain-like"/>
    <property type="match status" value="1"/>
</dbReference>
<comment type="caution">
    <text evidence="6">The sequence shown here is derived from an EMBL/GenBank/DDBJ whole genome shotgun (WGS) entry which is preliminary data.</text>
</comment>
<accession>A0A4R5KF79</accession>
<dbReference type="Proteomes" id="UP000295636">
    <property type="component" value="Unassembled WGS sequence"/>
</dbReference>
<dbReference type="GO" id="GO:0000976">
    <property type="term" value="F:transcription cis-regulatory region binding"/>
    <property type="evidence" value="ECO:0007669"/>
    <property type="project" value="TreeGrafter"/>
</dbReference>
<keyword evidence="1" id="KW-0805">Transcription regulation</keyword>
<dbReference type="InterPro" id="IPR001647">
    <property type="entry name" value="HTH_TetR"/>
</dbReference>
<evidence type="ECO:0000259" key="5">
    <source>
        <dbReference type="PROSITE" id="PS50977"/>
    </source>
</evidence>
<dbReference type="Pfam" id="PF00440">
    <property type="entry name" value="TetR_N"/>
    <property type="match status" value="1"/>
</dbReference>
<evidence type="ECO:0000256" key="1">
    <source>
        <dbReference type="ARBA" id="ARBA00023015"/>
    </source>
</evidence>
<dbReference type="OrthoDB" id="2720430at2"/>
<evidence type="ECO:0000256" key="4">
    <source>
        <dbReference type="PROSITE-ProRule" id="PRU00335"/>
    </source>
</evidence>
<dbReference type="AlphaFoldDB" id="A0A4R5KF79"/>
<dbReference type="EMBL" id="SMRT01000019">
    <property type="protein sequence ID" value="TDF92820.1"/>
    <property type="molecule type" value="Genomic_DNA"/>
</dbReference>
<keyword evidence="2 4" id="KW-0238">DNA-binding</keyword>
<keyword evidence="3" id="KW-0804">Transcription</keyword>
<feature type="domain" description="HTH tetR-type" evidence="5">
    <location>
        <begin position="29"/>
        <end position="88"/>
    </location>
</feature>
<dbReference type="PANTHER" id="PTHR30055">
    <property type="entry name" value="HTH-TYPE TRANSCRIPTIONAL REGULATOR RUTR"/>
    <property type="match status" value="1"/>
</dbReference>
<feature type="DNA-binding region" description="H-T-H motif" evidence="4">
    <location>
        <begin position="51"/>
        <end position="70"/>
    </location>
</feature>
<dbReference type="PANTHER" id="PTHR30055:SF234">
    <property type="entry name" value="HTH-TYPE TRANSCRIPTIONAL REGULATOR BETI"/>
    <property type="match status" value="1"/>
</dbReference>
<organism evidence="6 7">
    <name type="scientific">Paenibacillus piri</name>
    <dbReference type="NCBI Taxonomy" id="2547395"/>
    <lineage>
        <taxon>Bacteria</taxon>
        <taxon>Bacillati</taxon>
        <taxon>Bacillota</taxon>
        <taxon>Bacilli</taxon>
        <taxon>Bacillales</taxon>
        <taxon>Paenibacillaceae</taxon>
        <taxon>Paenibacillus</taxon>
    </lineage>
</organism>
<dbReference type="GO" id="GO:0003700">
    <property type="term" value="F:DNA-binding transcription factor activity"/>
    <property type="evidence" value="ECO:0007669"/>
    <property type="project" value="TreeGrafter"/>
</dbReference>